<reference evidence="4 5" key="1">
    <citation type="journal article" date="2016" name="Mol. Biol. Evol.">
        <title>Comparative Genomics of Early-Diverging Mushroom-Forming Fungi Provides Insights into the Origins of Lignocellulose Decay Capabilities.</title>
        <authorList>
            <person name="Nagy L.G."/>
            <person name="Riley R."/>
            <person name="Tritt A."/>
            <person name="Adam C."/>
            <person name="Daum C."/>
            <person name="Floudas D."/>
            <person name="Sun H."/>
            <person name="Yadav J.S."/>
            <person name="Pangilinan J."/>
            <person name="Larsson K.H."/>
            <person name="Matsuura K."/>
            <person name="Barry K."/>
            <person name="Labutti K."/>
            <person name="Kuo R."/>
            <person name="Ohm R.A."/>
            <person name="Bhattacharya S.S."/>
            <person name="Shirouzu T."/>
            <person name="Yoshinaga Y."/>
            <person name="Martin F.M."/>
            <person name="Grigoriev I.V."/>
            <person name="Hibbett D.S."/>
        </authorList>
    </citation>
    <scope>NUCLEOTIDE SEQUENCE [LARGE SCALE GENOMIC DNA]</scope>
    <source>
        <strain evidence="4 5">L-15889</strain>
    </source>
</reference>
<dbReference type="SUPFAM" id="SSF53474">
    <property type="entry name" value="alpha/beta-Hydrolases"/>
    <property type="match status" value="1"/>
</dbReference>
<comment type="similarity">
    <text evidence="1">Belongs to the type-B carboxylesterase/lipase family.</text>
</comment>
<dbReference type="STRING" id="1314783.A0A165MXD7"/>
<protein>
    <submittedName>
        <fullName evidence="4">Alpha/beta-hydrolase</fullName>
    </submittedName>
</protein>
<dbReference type="EMBL" id="KV429092">
    <property type="protein sequence ID" value="KZT66244.1"/>
    <property type="molecule type" value="Genomic_DNA"/>
</dbReference>
<evidence type="ECO:0000313" key="4">
    <source>
        <dbReference type="EMBL" id="KZT66244.1"/>
    </source>
</evidence>
<dbReference type="PANTHER" id="PTHR43142">
    <property type="entry name" value="CARBOXYLIC ESTER HYDROLASE"/>
    <property type="match status" value="1"/>
</dbReference>
<dbReference type="Gene3D" id="3.40.50.1820">
    <property type="entry name" value="alpha/beta hydrolase"/>
    <property type="match status" value="3"/>
</dbReference>
<organism evidence="4 5">
    <name type="scientific">Daedalea quercina L-15889</name>
    <dbReference type="NCBI Taxonomy" id="1314783"/>
    <lineage>
        <taxon>Eukaryota</taxon>
        <taxon>Fungi</taxon>
        <taxon>Dikarya</taxon>
        <taxon>Basidiomycota</taxon>
        <taxon>Agaricomycotina</taxon>
        <taxon>Agaricomycetes</taxon>
        <taxon>Polyporales</taxon>
        <taxon>Fomitopsis</taxon>
    </lineage>
</organism>
<dbReference type="Proteomes" id="UP000076727">
    <property type="component" value="Unassembled WGS sequence"/>
</dbReference>
<dbReference type="InterPro" id="IPR029058">
    <property type="entry name" value="AB_hydrolase_fold"/>
</dbReference>
<sequence length="433" mass="49702">MARVHPQDELTKSTERITVRTPYGTVKGGRAANGAAVFLEIPYALPPDRFEDPKPLPADYRYEDQDYIYESKWLTHRVLLLKPRQIIRQHRMSSELLFNVEVPSQSLHPWRIDDNFGFKDQWLALLWIRDNIEKFGGMSSCCLLRTFWTIPKTPTELRPQFEALCKALNLDPSSPHVLAQLRDTIAFPWDRFTHVIEKHKIGKEFESFRGTLDGAWLATSPDDLMTWQRSGGFARALRTKGVRSIVVGDLTEEWFLYSIAHPITTAEDVVRNVRQYYPSDIMGKLFKCYSPVPEGATQKELAKYMGEVLADGRVHFPVRLLARDLLNAGFPMLRYEIRWTPEQFRPLDQALWMFRLPTLEPSQAVAARTWLDVIDAETKALQEGMNANARDPKNVLALNEDKTISWRCDDKWGGLMRLRMAIPTEAGPAASAL</sequence>
<dbReference type="InterPro" id="IPR002018">
    <property type="entry name" value="CarbesteraseB"/>
</dbReference>
<keyword evidence="2 4" id="KW-0378">Hydrolase</keyword>
<proteinExistence type="inferred from homology"/>
<dbReference type="Pfam" id="PF00135">
    <property type="entry name" value="COesterase"/>
    <property type="match status" value="1"/>
</dbReference>
<accession>A0A165MXD7</accession>
<keyword evidence="5" id="KW-1185">Reference proteome</keyword>
<gene>
    <name evidence="4" type="ORF">DAEQUDRAFT_758850</name>
</gene>
<dbReference type="PANTHER" id="PTHR43142:SF1">
    <property type="entry name" value="CARBOXYLIC ESTER HYDROLASE"/>
    <property type="match status" value="1"/>
</dbReference>
<feature type="domain" description="Carboxylesterase type B" evidence="3">
    <location>
        <begin position="112"/>
        <end position="139"/>
    </location>
</feature>
<dbReference type="GO" id="GO:0016787">
    <property type="term" value="F:hydrolase activity"/>
    <property type="evidence" value="ECO:0007669"/>
    <property type="project" value="UniProtKB-KW"/>
</dbReference>
<evidence type="ECO:0000259" key="3">
    <source>
        <dbReference type="Pfam" id="PF00135"/>
    </source>
</evidence>
<name>A0A165MXD7_9APHY</name>
<dbReference type="OrthoDB" id="6846267at2759"/>
<dbReference type="AlphaFoldDB" id="A0A165MXD7"/>
<evidence type="ECO:0000256" key="1">
    <source>
        <dbReference type="ARBA" id="ARBA00005964"/>
    </source>
</evidence>
<evidence type="ECO:0000256" key="2">
    <source>
        <dbReference type="ARBA" id="ARBA00022801"/>
    </source>
</evidence>
<evidence type="ECO:0000313" key="5">
    <source>
        <dbReference type="Proteomes" id="UP000076727"/>
    </source>
</evidence>